<organism evidence="1 2">
    <name type="scientific">Arenimonas soli</name>
    <dbReference type="NCBI Taxonomy" id="2269504"/>
    <lineage>
        <taxon>Bacteria</taxon>
        <taxon>Pseudomonadati</taxon>
        <taxon>Pseudomonadota</taxon>
        <taxon>Gammaproteobacteria</taxon>
        <taxon>Lysobacterales</taxon>
        <taxon>Lysobacteraceae</taxon>
        <taxon>Arenimonas</taxon>
    </lineage>
</organism>
<sequence>MNNSVRIPLTLAGLLLLGAWSASPVRGVVLPVLNLPAEANLQYKSMKVHAIGLATSANMLNRTFTTEDLIDSSEFVIHSEDDYYIRSFVAKLEASPMVEPCVLDEAKKWVVELRTRERKLTYISDGKHVSTPSGACREAPGKGSLDVLDYL</sequence>
<dbReference type="EMBL" id="BMKC01000002">
    <property type="protein sequence ID" value="GGA80635.1"/>
    <property type="molecule type" value="Genomic_DNA"/>
</dbReference>
<protein>
    <submittedName>
        <fullName evidence="1">Uncharacterized protein</fullName>
    </submittedName>
</protein>
<keyword evidence="2" id="KW-1185">Reference proteome</keyword>
<proteinExistence type="predicted"/>
<reference evidence="2" key="1">
    <citation type="journal article" date="2019" name="Int. J. Syst. Evol. Microbiol.">
        <title>The Global Catalogue of Microorganisms (GCM) 10K type strain sequencing project: providing services to taxonomists for standard genome sequencing and annotation.</title>
        <authorList>
            <consortium name="The Broad Institute Genomics Platform"/>
            <consortium name="The Broad Institute Genome Sequencing Center for Infectious Disease"/>
            <person name="Wu L."/>
            <person name="Ma J."/>
        </authorList>
    </citation>
    <scope>NUCLEOTIDE SEQUENCE [LARGE SCALE GENOMIC DNA]</scope>
    <source>
        <strain evidence="2">CGMCC 1.15905</strain>
    </source>
</reference>
<evidence type="ECO:0000313" key="1">
    <source>
        <dbReference type="EMBL" id="GGA80635.1"/>
    </source>
</evidence>
<comment type="caution">
    <text evidence="1">The sequence shown here is derived from an EMBL/GenBank/DDBJ whole genome shotgun (WGS) entry which is preliminary data.</text>
</comment>
<name>A0ABQ1HJS7_9GAMM</name>
<dbReference type="Proteomes" id="UP000623419">
    <property type="component" value="Unassembled WGS sequence"/>
</dbReference>
<accession>A0ABQ1HJS7</accession>
<gene>
    <name evidence="1" type="ORF">GCM10011521_18680</name>
</gene>
<evidence type="ECO:0000313" key="2">
    <source>
        <dbReference type="Proteomes" id="UP000623419"/>
    </source>
</evidence>